<dbReference type="EMBL" id="BAAAVA010000066">
    <property type="protein sequence ID" value="GAA2939695.1"/>
    <property type="molecule type" value="Genomic_DNA"/>
</dbReference>
<dbReference type="Pfam" id="PF05139">
    <property type="entry name" value="Erythro_esteras"/>
    <property type="match status" value="1"/>
</dbReference>
<proteinExistence type="predicted"/>
<dbReference type="CDD" id="cd14728">
    <property type="entry name" value="Ere-like"/>
    <property type="match status" value="1"/>
</dbReference>
<dbReference type="PANTHER" id="PTHR31299:SF0">
    <property type="entry name" value="ESTERASE, PUTATIVE (AFU_ORTHOLOGUE AFUA_1G05850)-RELATED"/>
    <property type="match status" value="1"/>
</dbReference>
<comment type="caution">
    <text evidence="1">The sequence shown here is derived from an EMBL/GenBank/DDBJ whole genome shotgun (WGS) entry which is preliminary data.</text>
</comment>
<accession>A0ABN3X6A7</accession>
<dbReference type="Gene3D" id="3.30.1870.10">
    <property type="entry name" value="EreA-like, domain 2"/>
    <property type="match status" value="1"/>
</dbReference>
<dbReference type="Proteomes" id="UP001501423">
    <property type="component" value="Unassembled WGS sequence"/>
</dbReference>
<evidence type="ECO:0000313" key="2">
    <source>
        <dbReference type="Proteomes" id="UP001501423"/>
    </source>
</evidence>
<evidence type="ECO:0000313" key="1">
    <source>
        <dbReference type="EMBL" id="GAA2939695.1"/>
    </source>
</evidence>
<sequence>METGIKDFARPVEASAIMELLPARPRVLALGEPTHGEDTLLDLRNRLFRQLVEEQGYRTIALESDCLRALTVDAYVTSGEGSLDDVTERGFSHDWGGSQANRELVRWMRDFNADRPADDHVRFAGIDGPLEIAGAESPRQALTALHDYLTAHVDSALLPCTADRLDELLGTDAPWTNQAAMTDPSQSIGRTAETRELRLVADDMVTLLETQAPHLAAVSSPNDRDRAHLYGRTAVGLLRYHSWMADTSPSRMARLLATRDEMMAGNLLALAARGPVLVHAHNSHLQRDQSAMSMWGHPKVEWWSAGALVSMRLGDQYAHLATALGTMKHQGVDVPPQDTVEGILHALPEPQCLIDAAQLDAVAGDMPAVPRVSPYFGYAPLDPSHLPRIDGVVYVRDVPRD</sequence>
<name>A0ABN3X6A7_9ACTN</name>
<dbReference type="Gene3D" id="3.40.1660.10">
    <property type="entry name" value="EreA-like (biosynthetic domain)"/>
    <property type="match status" value="1"/>
</dbReference>
<dbReference type="RefSeq" id="WP_346090058.1">
    <property type="nucleotide sequence ID" value="NZ_BAAAVA010000066.1"/>
</dbReference>
<dbReference type="InterPro" id="IPR007815">
    <property type="entry name" value="Emycin_Estase"/>
</dbReference>
<dbReference type="InterPro" id="IPR052036">
    <property type="entry name" value="Hydrolase/PRTase-associated"/>
</dbReference>
<dbReference type="PIRSF" id="PIRSF036794">
    <property type="entry name" value="UCP_erythr_ester"/>
    <property type="match status" value="1"/>
</dbReference>
<reference evidence="1 2" key="1">
    <citation type="journal article" date="2019" name="Int. J. Syst. Evol. Microbiol.">
        <title>The Global Catalogue of Microorganisms (GCM) 10K type strain sequencing project: providing services to taxonomists for standard genome sequencing and annotation.</title>
        <authorList>
            <consortium name="The Broad Institute Genomics Platform"/>
            <consortium name="The Broad Institute Genome Sequencing Center for Infectious Disease"/>
            <person name="Wu L."/>
            <person name="Ma J."/>
        </authorList>
    </citation>
    <scope>NUCLEOTIDE SEQUENCE [LARGE SCALE GENOMIC DNA]</scope>
    <source>
        <strain evidence="1 2">JCM 9650</strain>
    </source>
</reference>
<dbReference type="InterPro" id="IPR014622">
    <property type="entry name" value="UCP036794_erythomycin"/>
</dbReference>
<dbReference type="SUPFAM" id="SSF159501">
    <property type="entry name" value="EreA/ChaN-like"/>
    <property type="match status" value="1"/>
</dbReference>
<dbReference type="PANTHER" id="PTHR31299">
    <property type="entry name" value="ESTERASE, PUTATIVE (AFU_ORTHOLOGUE AFUA_1G05850)-RELATED"/>
    <property type="match status" value="1"/>
</dbReference>
<protein>
    <submittedName>
        <fullName evidence="1">Erythromycin esterase family protein</fullName>
    </submittedName>
</protein>
<keyword evidence="2" id="KW-1185">Reference proteome</keyword>
<gene>
    <name evidence="1" type="ORF">GCM10010478_46780</name>
</gene>
<dbReference type="Gene3D" id="1.20.1440.30">
    <property type="entry name" value="Biosynthetic Protein domain"/>
    <property type="match status" value="1"/>
</dbReference>
<organism evidence="1 2">
    <name type="scientific">Streptomyces erythrogriseus</name>
    <dbReference type="NCBI Taxonomy" id="284027"/>
    <lineage>
        <taxon>Bacteria</taxon>
        <taxon>Bacillati</taxon>
        <taxon>Actinomycetota</taxon>
        <taxon>Actinomycetes</taxon>
        <taxon>Kitasatosporales</taxon>
        <taxon>Streptomycetaceae</taxon>
        <taxon>Streptomyces</taxon>
        <taxon>Streptomyces griseoincarnatus group</taxon>
    </lineage>
</organism>